<evidence type="ECO:0000256" key="1">
    <source>
        <dbReference type="SAM" id="Phobius"/>
    </source>
</evidence>
<name>A0A6J7P0Q9_9ZZZZ</name>
<dbReference type="EMBL" id="CAFBOV010000092">
    <property type="protein sequence ID" value="CAB4996719.1"/>
    <property type="molecule type" value="Genomic_DNA"/>
</dbReference>
<sequence>MHDASLPAAAGATVVLVEVVVLVVVVVLVSLIALFVLSVLSVIAGSNAMVVSGITGAIVFEIPIFDKALTTVELSAWYSRVTITTSAITTTNTRIEMDTTLFLSTGNSIAQSRFNVTTR</sequence>
<organism evidence="2">
    <name type="scientific">freshwater metagenome</name>
    <dbReference type="NCBI Taxonomy" id="449393"/>
    <lineage>
        <taxon>unclassified sequences</taxon>
        <taxon>metagenomes</taxon>
        <taxon>ecological metagenomes</taxon>
    </lineage>
</organism>
<keyword evidence="1" id="KW-0812">Transmembrane</keyword>
<feature type="transmembrane region" description="Helical" evidence="1">
    <location>
        <begin position="20"/>
        <end position="44"/>
    </location>
</feature>
<proteinExistence type="predicted"/>
<gene>
    <name evidence="2" type="ORF">UFOPK4020_00579</name>
</gene>
<evidence type="ECO:0000313" key="2">
    <source>
        <dbReference type="EMBL" id="CAB4996719.1"/>
    </source>
</evidence>
<keyword evidence="1" id="KW-1133">Transmembrane helix</keyword>
<reference evidence="2" key="1">
    <citation type="submission" date="2020-05" db="EMBL/GenBank/DDBJ databases">
        <authorList>
            <person name="Chiriac C."/>
            <person name="Salcher M."/>
            <person name="Ghai R."/>
            <person name="Kavagutti S V."/>
        </authorList>
    </citation>
    <scope>NUCLEOTIDE SEQUENCE</scope>
</reference>
<keyword evidence="1" id="KW-0472">Membrane</keyword>
<protein>
    <submittedName>
        <fullName evidence="2">Unannotated protein</fullName>
    </submittedName>
</protein>
<dbReference type="AlphaFoldDB" id="A0A6J7P0Q9"/>
<accession>A0A6J7P0Q9</accession>